<keyword evidence="5" id="KW-1185">Reference proteome</keyword>
<protein>
    <submittedName>
        <fullName evidence="4">Uncharacterized protein</fullName>
    </submittedName>
</protein>
<feature type="compositionally biased region" description="Low complexity" evidence="1">
    <location>
        <begin position="330"/>
        <end position="343"/>
    </location>
</feature>
<dbReference type="InterPro" id="IPR057235">
    <property type="entry name" value="DUF7913"/>
</dbReference>
<evidence type="ECO:0000259" key="3">
    <source>
        <dbReference type="Pfam" id="PF25502"/>
    </source>
</evidence>
<proteinExistence type="predicted"/>
<dbReference type="EMBL" id="RWGY01000026">
    <property type="protein sequence ID" value="TVU21420.1"/>
    <property type="molecule type" value="Genomic_DNA"/>
</dbReference>
<evidence type="ECO:0000313" key="4">
    <source>
        <dbReference type="EMBL" id="TVU21420.1"/>
    </source>
</evidence>
<evidence type="ECO:0000256" key="1">
    <source>
        <dbReference type="SAM" id="MobiDB-lite"/>
    </source>
</evidence>
<dbReference type="Proteomes" id="UP000324897">
    <property type="component" value="Unassembled WGS sequence"/>
</dbReference>
<dbReference type="Gramene" id="TVU21420">
    <property type="protein sequence ID" value="TVU21420"/>
    <property type="gene ID" value="EJB05_31053"/>
</dbReference>
<feature type="domain" description="DUF7915" evidence="3">
    <location>
        <begin position="150"/>
        <end position="293"/>
    </location>
</feature>
<feature type="non-terminal residue" evidence="4">
    <location>
        <position position="1"/>
    </location>
</feature>
<accession>A0A5J9UE06</accession>
<feature type="region of interest" description="Disordered" evidence="1">
    <location>
        <begin position="298"/>
        <end position="369"/>
    </location>
</feature>
<dbReference type="PANTHER" id="PTHR33913">
    <property type="entry name" value="ALEURONE LAYER MORPHOGENESIS PROTEIN"/>
    <property type="match status" value="1"/>
</dbReference>
<dbReference type="PANTHER" id="PTHR33913:SF1">
    <property type="entry name" value="DRBM DOMAIN-CONTAINING PROTEIN"/>
    <property type="match status" value="1"/>
</dbReference>
<feature type="domain" description="DUF7913" evidence="2">
    <location>
        <begin position="17"/>
        <end position="114"/>
    </location>
</feature>
<organism evidence="4 5">
    <name type="scientific">Eragrostis curvula</name>
    <name type="common">weeping love grass</name>
    <dbReference type="NCBI Taxonomy" id="38414"/>
    <lineage>
        <taxon>Eukaryota</taxon>
        <taxon>Viridiplantae</taxon>
        <taxon>Streptophyta</taxon>
        <taxon>Embryophyta</taxon>
        <taxon>Tracheophyta</taxon>
        <taxon>Spermatophyta</taxon>
        <taxon>Magnoliopsida</taxon>
        <taxon>Liliopsida</taxon>
        <taxon>Poales</taxon>
        <taxon>Poaceae</taxon>
        <taxon>PACMAD clade</taxon>
        <taxon>Chloridoideae</taxon>
        <taxon>Eragrostideae</taxon>
        <taxon>Eragrostidinae</taxon>
        <taxon>Eragrostis</taxon>
    </lineage>
</organism>
<reference evidence="4 5" key="1">
    <citation type="journal article" date="2019" name="Sci. Rep.">
        <title>A high-quality genome of Eragrostis curvula grass provides insights into Poaceae evolution and supports new strategies to enhance forage quality.</title>
        <authorList>
            <person name="Carballo J."/>
            <person name="Santos B.A.C.M."/>
            <person name="Zappacosta D."/>
            <person name="Garbus I."/>
            <person name="Selva J.P."/>
            <person name="Gallo C.A."/>
            <person name="Diaz A."/>
            <person name="Albertini E."/>
            <person name="Caccamo M."/>
            <person name="Echenique V."/>
        </authorList>
    </citation>
    <scope>NUCLEOTIDE SEQUENCE [LARGE SCALE GENOMIC DNA]</scope>
    <source>
        <strain evidence="5">cv. Victoria</strain>
        <tissue evidence="4">Leaf</tissue>
    </source>
</reference>
<dbReference type="OrthoDB" id="781822at2759"/>
<dbReference type="Pfam" id="PF25500">
    <property type="entry name" value="DUF7913"/>
    <property type="match status" value="1"/>
</dbReference>
<name>A0A5J9UE06_9POAL</name>
<feature type="compositionally biased region" description="Basic and acidic residues" evidence="1">
    <location>
        <begin position="318"/>
        <end position="329"/>
    </location>
</feature>
<gene>
    <name evidence="4" type="ORF">EJB05_31053</name>
</gene>
<dbReference type="AlphaFoldDB" id="A0A5J9UE06"/>
<dbReference type="InterPro" id="IPR057237">
    <property type="entry name" value="DUF7915"/>
</dbReference>
<evidence type="ECO:0000259" key="2">
    <source>
        <dbReference type="Pfam" id="PF25500"/>
    </source>
</evidence>
<comment type="caution">
    <text evidence="4">The sequence shown here is derived from an EMBL/GenBank/DDBJ whole genome shotgun (WGS) entry which is preliminary data.</text>
</comment>
<sequence>MAGGGEGGGGEQGVAVKLKKAAKLLVEHLVLRREASPKPVNQEDMARQVHAMVLLYNYYHRKHFPHLTFANPKQFTLAAGDALLVYLKHRGGDAEALVTDRAFEDACGIAEALDAKEDSPQTSMWSISKVAVLLVDPTGKKCLIDYASVTKGVWSILEKDITAASGKSRNIDIDLSAPGSSHEIELIDSEPYKLQHAAYSEVESKTGMKGASLRFLEEHLVYSLSKKETAAKLFVLQYQQTVDSGLKEILIEDLINRMSGPIFRNEACPETTSVVEYYHILPYKEVLLNLLNRKRSLDSSQTIPKEQPLSRGRPPLRSKKDQSLKEQEGNGKSNIKNTTTNTSDPKKNKGMKEVGNNGANKNRKDSNLNCKRKFEALKSSSPDGMLSSPDAESLKLVRNAANAEVESGGLVNVETSGQMDKSKSCGEFDNLQTDVRLDKKKTGKHSVRKNMAVDTIKVKAPEGDLIVKTQASENRIVKDVEISGNTNVNLNDQMYASLQSLQKMRNDMVHEHCVLGDQSAQVDMDIQTILTDGKVTPRVISIIQKYEEYSVNMVKVASSTNSGEGSQTLKMKRLTEAELDKICRENNWILPRYTVFPSLVDGLYKAVVHLVCPDLELNADGGMKTTPREARDSAAAAMLHQLHTKAKEMLAELESSTRRSAA</sequence>
<evidence type="ECO:0000313" key="5">
    <source>
        <dbReference type="Proteomes" id="UP000324897"/>
    </source>
</evidence>
<dbReference type="Pfam" id="PF25502">
    <property type="entry name" value="DUF7915"/>
    <property type="match status" value="1"/>
</dbReference>